<sequence length="215" mass="24358">MNILLGAGLSYLFGSTPTAYLIFKKKKGGDIRKYGYKNMGTLNIYHLLGPFHAFITFLIDAAKGAVPIWIAQSMEMNSTGMILCSLMAIAGHNWPIFLNFRGGKGVATSLGIMMVLMKRQLLLWFILVIIFFSLIRNFSFSMGLGFILIPLSSWMMQEPAYIIYLSILMPLLILLRFFPDVTELHRLSSGNLRKFFSFVISGYSREEKLKSKKKS</sequence>
<proteinExistence type="inferred from homology"/>
<dbReference type="SMART" id="SM01207">
    <property type="entry name" value="G3P_acyltransf"/>
    <property type="match status" value="1"/>
</dbReference>
<evidence type="ECO:0000256" key="1">
    <source>
        <dbReference type="ARBA" id="ARBA00022475"/>
    </source>
</evidence>
<dbReference type="HAMAP" id="MF_01043">
    <property type="entry name" value="PlsY"/>
    <property type="match status" value="1"/>
</dbReference>
<evidence type="ECO:0000256" key="2">
    <source>
        <dbReference type="ARBA" id="ARBA00022516"/>
    </source>
</evidence>
<evidence type="ECO:0000256" key="8">
    <source>
        <dbReference type="ARBA" id="ARBA00023209"/>
    </source>
</evidence>
<organism evidence="11">
    <name type="scientific">marine sediment metagenome</name>
    <dbReference type="NCBI Taxonomy" id="412755"/>
    <lineage>
        <taxon>unclassified sequences</taxon>
        <taxon>metagenomes</taxon>
        <taxon>ecological metagenomes</taxon>
    </lineage>
</organism>
<feature type="transmembrane region" description="Helical" evidence="10">
    <location>
        <begin position="44"/>
        <end position="66"/>
    </location>
</feature>
<feature type="transmembrane region" description="Helical" evidence="10">
    <location>
        <begin position="121"/>
        <end position="149"/>
    </location>
</feature>
<dbReference type="PANTHER" id="PTHR30309:SF0">
    <property type="entry name" value="GLYCEROL-3-PHOSPHATE ACYLTRANSFERASE-RELATED"/>
    <property type="match status" value="1"/>
</dbReference>
<feature type="transmembrane region" description="Helical" evidence="10">
    <location>
        <begin position="161"/>
        <end position="178"/>
    </location>
</feature>
<keyword evidence="1" id="KW-1003">Cell membrane</keyword>
<evidence type="ECO:0000256" key="10">
    <source>
        <dbReference type="SAM" id="Phobius"/>
    </source>
</evidence>
<evidence type="ECO:0000256" key="9">
    <source>
        <dbReference type="ARBA" id="ARBA00023264"/>
    </source>
</evidence>
<keyword evidence="9" id="KW-1208">Phospholipid metabolism</keyword>
<evidence type="ECO:0000256" key="4">
    <source>
        <dbReference type="ARBA" id="ARBA00022692"/>
    </source>
</evidence>
<keyword evidence="2" id="KW-0444">Lipid biosynthesis</keyword>
<dbReference type="InterPro" id="IPR003811">
    <property type="entry name" value="G3P_acylTferase_PlsY"/>
</dbReference>
<feature type="transmembrane region" description="Helical" evidence="10">
    <location>
        <begin position="78"/>
        <end position="100"/>
    </location>
</feature>
<name>X1B972_9ZZZZ</name>
<gene>
    <name evidence="11" type="ORF">S01H4_01345</name>
</gene>
<evidence type="ECO:0000313" key="11">
    <source>
        <dbReference type="EMBL" id="GAG68501.1"/>
    </source>
</evidence>
<dbReference type="Pfam" id="PF02660">
    <property type="entry name" value="G3P_acyltransf"/>
    <property type="match status" value="1"/>
</dbReference>
<dbReference type="AlphaFoldDB" id="X1B972"/>
<protein>
    <submittedName>
        <fullName evidence="11">Uncharacterized protein</fullName>
    </submittedName>
</protein>
<feature type="transmembrane region" description="Helical" evidence="10">
    <location>
        <begin position="6"/>
        <end position="23"/>
    </location>
</feature>
<dbReference type="PANTHER" id="PTHR30309">
    <property type="entry name" value="INNER MEMBRANE PROTEIN YGIH"/>
    <property type="match status" value="1"/>
</dbReference>
<comment type="caution">
    <text evidence="11">The sequence shown here is derived from an EMBL/GenBank/DDBJ whole genome shotgun (WGS) entry which is preliminary data.</text>
</comment>
<dbReference type="EMBL" id="BART01000241">
    <property type="protein sequence ID" value="GAG68501.1"/>
    <property type="molecule type" value="Genomic_DNA"/>
</dbReference>
<evidence type="ECO:0000256" key="3">
    <source>
        <dbReference type="ARBA" id="ARBA00022679"/>
    </source>
</evidence>
<accession>X1B972</accession>
<dbReference type="GO" id="GO:0043772">
    <property type="term" value="F:acyl-phosphate glycerol-3-phosphate acyltransferase activity"/>
    <property type="evidence" value="ECO:0007669"/>
    <property type="project" value="InterPro"/>
</dbReference>
<evidence type="ECO:0000256" key="6">
    <source>
        <dbReference type="ARBA" id="ARBA00023098"/>
    </source>
</evidence>
<keyword evidence="5 10" id="KW-1133">Transmembrane helix</keyword>
<keyword evidence="8" id="KW-0594">Phospholipid biosynthesis</keyword>
<keyword evidence="4 10" id="KW-0812">Transmembrane</keyword>
<keyword evidence="7 10" id="KW-0472">Membrane</keyword>
<dbReference type="GO" id="GO:0008654">
    <property type="term" value="P:phospholipid biosynthetic process"/>
    <property type="evidence" value="ECO:0007669"/>
    <property type="project" value="UniProtKB-KW"/>
</dbReference>
<evidence type="ECO:0000256" key="5">
    <source>
        <dbReference type="ARBA" id="ARBA00022989"/>
    </source>
</evidence>
<reference evidence="11" key="1">
    <citation type="journal article" date="2014" name="Front. Microbiol.">
        <title>High frequency of phylogenetically diverse reductive dehalogenase-homologous genes in deep subseafloor sedimentary metagenomes.</title>
        <authorList>
            <person name="Kawai M."/>
            <person name="Futagami T."/>
            <person name="Toyoda A."/>
            <person name="Takaki Y."/>
            <person name="Nishi S."/>
            <person name="Hori S."/>
            <person name="Arai W."/>
            <person name="Tsubouchi T."/>
            <person name="Morono Y."/>
            <person name="Uchiyama I."/>
            <person name="Ito T."/>
            <person name="Fujiyama A."/>
            <person name="Inagaki F."/>
            <person name="Takami H."/>
        </authorList>
    </citation>
    <scope>NUCLEOTIDE SEQUENCE</scope>
    <source>
        <strain evidence="11">Expedition CK06-06</strain>
    </source>
</reference>
<dbReference type="GO" id="GO:0005886">
    <property type="term" value="C:plasma membrane"/>
    <property type="evidence" value="ECO:0007669"/>
    <property type="project" value="InterPro"/>
</dbReference>
<keyword evidence="3" id="KW-0808">Transferase</keyword>
<keyword evidence="6" id="KW-0443">Lipid metabolism</keyword>
<evidence type="ECO:0000256" key="7">
    <source>
        <dbReference type="ARBA" id="ARBA00023136"/>
    </source>
</evidence>